<dbReference type="EMBL" id="LVVM01001751">
    <property type="protein sequence ID" value="OJA17906.1"/>
    <property type="molecule type" value="Genomic_DNA"/>
</dbReference>
<organism evidence="2 3">
    <name type="scientific">Rhizopogon vesiculosus</name>
    <dbReference type="NCBI Taxonomy" id="180088"/>
    <lineage>
        <taxon>Eukaryota</taxon>
        <taxon>Fungi</taxon>
        <taxon>Dikarya</taxon>
        <taxon>Basidiomycota</taxon>
        <taxon>Agaricomycotina</taxon>
        <taxon>Agaricomycetes</taxon>
        <taxon>Agaricomycetidae</taxon>
        <taxon>Boletales</taxon>
        <taxon>Suillineae</taxon>
        <taxon>Rhizopogonaceae</taxon>
        <taxon>Rhizopogon</taxon>
    </lineage>
</organism>
<sequence length="170" mass="19034">MTPLPGVNAKSLHDVDSTIPTRRHEPARRDSPRYNDNFWGAPDVTRPKTRDNIVVSDTPRASTVTGTRFSIPQYVKRVQVAAARMRMPSTVTRLRSSAAAPVDVPPSPKTATDRLFFHTQRQQSTPRDPAIDQHPQRTLTAESRTLSIHVRPTRLVKTLLYMGCIPETGD</sequence>
<feature type="compositionally biased region" description="Basic and acidic residues" evidence="1">
    <location>
        <begin position="11"/>
        <end position="33"/>
    </location>
</feature>
<evidence type="ECO:0000313" key="2">
    <source>
        <dbReference type="EMBL" id="OJA17906.1"/>
    </source>
</evidence>
<accession>A0A1J8R835</accession>
<name>A0A1J8R835_9AGAM</name>
<comment type="caution">
    <text evidence="2">The sequence shown here is derived from an EMBL/GenBank/DDBJ whole genome shotgun (WGS) entry which is preliminary data.</text>
</comment>
<proteinExistence type="predicted"/>
<gene>
    <name evidence="2" type="ORF">AZE42_09202</name>
</gene>
<protein>
    <submittedName>
        <fullName evidence="2">Uncharacterized protein</fullName>
    </submittedName>
</protein>
<evidence type="ECO:0000313" key="3">
    <source>
        <dbReference type="Proteomes" id="UP000183567"/>
    </source>
</evidence>
<dbReference type="Proteomes" id="UP000183567">
    <property type="component" value="Unassembled WGS sequence"/>
</dbReference>
<reference evidence="2 3" key="1">
    <citation type="submission" date="2016-03" db="EMBL/GenBank/DDBJ databases">
        <title>Comparative genomics of the ectomycorrhizal sister species Rhizopogon vinicolor and Rhizopogon vesiculosus (Basidiomycota: Boletales) reveals a divergence of the mating type B locus.</title>
        <authorList>
            <person name="Mujic A.B."/>
            <person name="Kuo A."/>
            <person name="Tritt A."/>
            <person name="Lipzen A."/>
            <person name="Chen C."/>
            <person name="Johnson J."/>
            <person name="Sharma A."/>
            <person name="Barry K."/>
            <person name="Grigoriev I.V."/>
            <person name="Spatafora J.W."/>
        </authorList>
    </citation>
    <scope>NUCLEOTIDE SEQUENCE [LARGE SCALE GENOMIC DNA]</scope>
    <source>
        <strain evidence="2 3">AM-OR11-056</strain>
    </source>
</reference>
<feature type="region of interest" description="Disordered" evidence="1">
    <location>
        <begin position="1"/>
        <end position="45"/>
    </location>
</feature>
<dbReference type="AlphaFoldDB" id="A0A1J8R835"/>
<evidence type="ECO:0000256" key="1">
    <source>
        <dbReference type="SAM" id="MobiDB-lite"/>
    </source>
</evidence>
<keyword evidence="3" id="KW-1185">Reference proteome</keyword>